<dbReference type="Proteomes" id="UP000450000">
    <property type="component" value="Unassembled WGS sequence"/>
</dbReference>
<dbReference type="EMBL" id="WBOF01000004">
    <property type="protein sequence ID" value="MQS17274.1"/>
    <property type="molecule type" value="Genomic_DNA"/>
</dbReference>
<evidence type="ECO:0000313" key="1">
    <source>
        <dbReference type="EMBL" id="MQS17274.1"/>
    </source>
</evidence>
<reference evidence="1 2" key="1">
    <citation type="submission" date="2019-09" db="EMBL/GenBank/DDBJ databases">
        <title>Genome Sequences of Streptomyces kaniharaensis ATCC 21070.</title>
        <authorList>
            <person name="Zhu W."/>
            <person name="De Crecy-Lagard V."/>
            <person name="Richards N.G."/>
        </authorList>
    </citation>
    <scope>NUCLEOTIDE SEQUENCE [LARGE SCALE GENOMIC DNA]</scope>
    <source>
        <strain evidence="1 2">SF-557</strain>
    </source>
</reference>
<name>A0A6N7L4Q7_9ACTN</name>
<dbReference type="RefSeq" id="WP_153469868.1">
    <property type="nucleotide sequence ID" value="NZ_WBOF01000004.1"/>
</dbReference>
<gene>
    <name evidence="1" type="ORF">F7Q99_35125</name>
</gene>
<keyword evidence="2" id="KW-1185">Reference proteome</keyword>
<evidence type="ECO:0000313" key="2">
    <source>
        <dbReference type="Proteomes" id="UP000450000"/>
    </source>
</evidence>
<proteinExistence type="predicted"/>
<organism evidence="1 2">
    <name type="scientific">Streptomyces kaniharaensis</name>
    <dbReference type="NCBI Taxonomy" id="212423"/>
    <lineage>
        <taxon>Bacteria</taxon>
        <taxon>Bacillati</taxon>
        <taxon>Actinomycetota</taxon>
        <taxon>Actinomycetes</taxon>
        <taxon>Kitasatosporales</taxon>
        <taxon>Streptomycetaceae</taxon>
        <taxon>Streptomyces</taxon>
    </lineage>
</organism>
<protein>
    <submittedName>
        <fullName evidence="1">Uncharacterized protein</fullName>
    </submittedName>
</protein>
<dbReference type="AlphaFoldDB" id="A0A6N7L4Q7"/>
<sequence length="169" mass="18243">MSALAPALLQPWQASEFESLLRTCLDENTRNQVQVATFAETGCTHSRYGLRLTLPTGAEVYLQIVAARPPDGRAEPQGTPPPRQRTAALPAVGKTPLTAVERHLIRALTARQDPFIRRVEPLSAANGAIPYGLHVTFHCGAAVCCYVAYLVPAGYSRPLGGPYPALRQV</sequence>
<comment type="caution">
    <text evidence="1">The sequence shown here is derived from an EMBL/GenBank/DDBJ whole genome shotgun (WGS) entry which is preliminary data.</text>
</comment>
<dbReference type="OrthoDB" id="9829822at2"/>
<accession>A0A6N7L4Q7</accession>